<evidence type="ECO:0000313" key="4">
    <source>
        <dbReference type="Proteomes" id="UP000244937"/>
    </source>
</evidence>
<organism evidence="3 4">
    <name type="scientific">Flavobacterium pallidum</name>
    <dbReference type="NCBI Taxonomy" id="2172098"/>
    <lineage>
        <taxon>Bacteria</taxon>
        <taxon>Pseudomonadati</taxon>
        <taxon>Bacteroidota</taxon>
        <taxon>Flavobacteriia</taxon>
        <taxon>Flavobacteriales</taxon>
        <taxon>Flavobacteriaceae</taxon>
        <taxon>Flavobacterium</taxon>
    </lineage>
</organism>
<dbReference type="Pfam" id="PF13387">
    <property type="entry name" value="Lnb_N"/>
    <property type="match status" value="1"/>
</dbReference>
<dbReference type="InterPro" id="IPR025178">
    <property type="entry name" value="Lnb_N"/>
</dbReference>
<evidence type="ECO:0000259" key="2">
    <source>
        <dbReference type="Pfam" id="PF13387"/>
    </source>
</evidence>
<reference evidence="3 4" key="1">
    <citation type="submission" date="2018-05" db="EMBL/GenBank/DDBJ databases">
        <title>Genome sequencing of Flavobacterium sp. HYN0049.</title>
        <authorList>
            <person name="Yi H."/>
            <person name="Baek C."/>
        </authorList>
    </citation>
    <scope>NUCLEOTIDE SEQUENCE [LARGE SCALE GENOMIC DNA]</scope>
    <source>
        <strain evidence="3 4">HYN0049</strain>
    </source>
</reference>
<protein>
    <recommendedName>
        <fullName evidence="2">Lnb N-terminal periplasmic domain-containing protein</fullName>
    </recommendedName>
</protein>
<feature type="transmembrane region" description="Helical" evidence="1">
    <location>
        <begin position="272"/>
        <end position="293"/>
    </location>
</feature>
<sequence>MLRNNTILYFLLLILLPAAVFPQSGSLSANAKISVLTCDTGNELYSLFGHTAIRVDDPVNNIDVVFNYGAFDFSTPNFYLKFTKGDLQYFIVTSTFADFCQQYIYENRGVYEQELNLTQPQKQKIFNELVASLSSADKYYTYKFIDRNCTTKVADRINANIDGKLSLDVKGSKESNRRIIYGYVQNQFYENLGINIMFGARTDADFYKVFLPLQLLESISKTKNGSQPLTHGVKTINKPSLEANGFSFWNSIWSLIGLLLLIVLVNRKIITLTFLTFQALLGLFLISAGIYSLHHELTWNYNIFLFNPLLLFTVALVMRQKTKRAIQSIYVCLAMLAVYLMFLLNKVQLWMFLPMILANAVLLLRLLKQQMKLLPAVK</sequence>
<name>A0A2S1SH29_9FLAO</name>
<accession>A0A2S1SH29</accession>
<dbReference type="Proteomes" id="UP000244937">
    <property type="component" value="Chromosome"/>
</dbReference>
<dbReference type="EMBL" id="CP029187">
    <property type="protein sequence ID" value="AWI25685.1"/>
    <property type="molecule type" value="Genomic_DNA"/>
</dbReference>
<gene>
    <name evidence="3" type="ORF">HYN49_07100</name>
</gene>
<proteinExistence type="predicted"/>
<evidence type="ECO:0000256" key="1">
    <source>
        <dbReference type="SAM" id="Phobius"/>
    </source>
</evidence>
<feature type="transmembrane region" description="Helical" evidence="1">
    <location>
        <begin position="299"/>
        <end position="318"/>
    </location>
</feature>
<keyword evidence="1" id="KW-1133">Transmembrane helix</keyword>
<feature type="domain" description="Lnb N-terminal periplasmic" evidence="2">
    <location>
        <begin position="31"/>
        <end position="168"/>
    </location>
</feature>
<feature type="transmembrane region" description="Helical" evidence="1">
    <location>
        <begin position="325"/>
        <end position="343"/>
    </location>
</feature>
<evidence type="ECO:0000313" key="3">
    <source>
        <dbReference type="EMBL" id="AWI25685.1"/>
    </source>
</evidence>
<dbReference type="RefSeq" id="WP_108903471.1">
    <property type="nucleotide sequence ID" value="NZ_CP029187.1"/>
</dbReference>
<keyword evidence="4" id="KW-1185">Reference proteome</keyword>
<keyword evidence="1" id="KW-0812">Transmembrane</keyword>
<dbReference type="OrthoDB" id="319167at2"/>
<dbReference type="KEGG" id="fpal:HYN49_07100"/>
<feature type="transmembrane region" description="Helical" evidence="1">
    <location>
        <begin position="246"/>
        <end position="265"/>
    </location>
</feature>
<keyword evidence="1" id="KW-0472">Membrane</keyword>
<feature type="transmembrane region" description="Helical" evidence="1">
    <location>
        <begin position="349"/>
        <end position="367"/>
    </location>
</feature>
<dbReference type="AlphaFoldDB" id="A0A2S1SH29"/>